<dbReference type="GO" id="GO:0016020">
    <property type="term" value="C:membrane"/>
    <property type="evidence" value="ECO:0007669"/>
    <property type="project" value="InterPro"/>
</dbReference>
<feature type="region of interest" description="Disordered" evidence="11">
    <location>
        <begin position="231"/>
        <end position="282"/>
    </location>
</feature>
<dbReference type="InterPro" id="IPR036890">
    <property type="entry name" value="HATPase_C_sf"/>
</dbReference>
<reference evidence="13 14" key="1">
    <citation type="submission" date="2018-06" db="EMBL/GenBank/DDBJ databases">
        <authorList>
            <consortium name="Pathogen Informatics"/>
            <person name="Doyle S."/>
        </authorList>
    </citation>
    <scope>NUCLEOTIDE SEQUENCE [LARGE SCALE GENOMIC DNA]</scope>
    <source>
        <strain evidence="13 14">NCTC7807</strain>
    </source>
</reference>
<dbReference type="GO" id="GO:0019826">
    <property type="term" value="F:oxygen sensor activity"/>
    <property type="evidence" value="ECO:0007669"/>
    <property type="project" value="UniProtKB-ARBA"/>
</dbReference>
<dbReference type="PANTHER" id="PTHR24421">
    <property type="entry name" value="NITRATE/NITRITE SENSOR PROTEIN NARX-RELATED"/>
    <property type="match status" value="1"/>
</dbReference>
<keyword evidence="3" id="KW-0963">Cytoplasm</keyword>
<dbReference type="Pfam" id="PF07730">
    <property type="entry name" value="HisKA_3"/>
    <property type="match status" value="1"/>
</dbReference>
<dbReference type="Gene3D" id="1.20.5.1930">
    <property type="match status" value="1"/>
</dbReference>
<proteinExistence type="predicted"/>
<dbReference type="GO" id="GO:0005524">
    <property type="term" value="F:ATP binding"/>
    <property type="evidence" value="ECO:0007669"/>
    <property type="project" value="UniProtKB-ARBA"/>
</dbReference>
<dbReference type="GO" id="GO:0070026">
    <property type="term" value="F:nitric oxide binding"/>
    <property type="evidence" value="ECO:0007669"/>
    <property type="project" value="UniProtKB-ARBA"/>
</dbReference>
<keyword evidence="9" id="KW-0408">Iron</keyword>
<dbReference type="GO" id="GO:0020037">
    <property type="term" value="F:heme binding"/>
    <property type="evidence" value="ECO:0007669"/>
    <property type="project" value="UniProtKB-ARBA"/>
</dbReference>
<dbReference type="PROSITE" id="PS50109">
    <property type="entry name" value="HIS_KIN"/>
    <property type="match status" value="1"/>
</dbReference>
<keyword evidence="4" id="KW-0597">Phosphoprotein</keyword>
<dbReference type="GO" id="GO:0019825">
    <property type="term" value="F:oxygen binding"/>
    <property type="evidence" value="ECO:0007669"/>
    <property type="project" value="UniProtKB-ARBA"/>
</dbReference>
<organism evidence="13 14">
    <name type="scientific">Streptomyces griseus</name>
    <dbReference type="NCBI Taxonomy" id="1911"/>
    <lineage>
        <taxon>Bacteria</taxon>
        <taxon>Bacillati</taxon>
        <taxon>Actinomycetota</taxon>
        <taxon>Actinomycetes</taxon>
        <taxon>Kitasatosporales</taxon>
        <taxon>Streptomycetaceae</taxon>
        <taxon>Streptomyces</taxon>
    </lineage>
</organism>
<dbReference type="Gene3D" id="3.30.565.10">
    <property type="entry name" value="Histidine kinase-like ATPase, C-terminal domain"/>
    <property type="match status" value="1"/>
</dbReference>
<dbReference type="InterPro" id="IPR011712">
    <property type="entry name" value="Sig_transdc_His_kin_sub3_dim/P"/>
</dbReference>
<keyword evidence="8" id="KW-0460">Magnesium</keyword>
<evidence type="ECO:0000256" key="11">
    <source>
        <dbReference type="SAM" id="MobiDB-lite"/>
    </source>
</evidence>
<evidence type="ECO:0000313" key="13">
    <source>
        <dbReference type="EMBL" id="SUP59852.1"/>
    </source>
</evidence>
<dbReference type="InterPro" id="IPR003018">
    <property type="entry name" value="GAF"/>
</dbReference>
<feature type="region of interest" description="Disordered" evidence="11">
    <location>
        <begin position="323"/>
        <end position="352"/>
    </location>
</feature>
<dbReference type="InterPro" id="IPR029016">
    <property type="entry name" value="GAF-like_dom_sf"/>
</dbReference>
<dbReference type="GO" id="GO:0000287">
    <property type="term" value="F:magnesium ion binding"/>
    <property type="evidence" value="ECO:0007669"/>
    <property type="project" value="UniProtKB-ARBA"/>
</dbReference>
<evidence type="ECO:0000256" key="6">
    <source>
        <dbReference type="ARBA" id="ARBA00022723"/>
    </source>
</evidence>
<dbReference type="GO" id="GO:0046983">
    <property type="term" value="F:protein dimerization activity"/>
    <property type="evidence" value="ECO:0007669"/>
    <property type="project" value="InterPro"/>
</dbReference>
<dbReference type="InterPro" id="IPR050482">
    <property type="entry name" value="Sensor_HK_TwoCompSys"/>
</dbReference>
<dbReference type="Pfam" id="PF02518">
    <property type="entry name" value="HATPase_c"/>
    <property type="match status" value="1"/>
</dbReference>
<evidence type="ECO:0000256" key="1">
    <source>
        <dbReference type="ARBA" id="ARBA00001946"/>
    </source>
</evidence>
<evidence type="ECO:0000256" key="3">
    <source>
        <dbReference type="ARBA" id="ARBA00022490"/>
    </source>
</evidence>
<dbReference type="SUPFAM" id="SSF55874">
    <property type="entry name" value="ATPase domain of HSP90 chaperone/DNA topoisomerase II/histidine kinase"/>
    <property type="match status" value="1"/>
</dbReference>
<feature type="compositionally biased region" description="Low complexity" evidence="11">
    <location>
        <begin position="259"/>
        <end position="268"/>
    </location>
</feature>
<dbReference type="Proteomes" id="UP000254150">
    <property type="component" value="Unassembled WGS sequence"/>
</dbReference>
<name>A0A380P5R0_STRGR</name>
<evidence type="ECO:0000256" key="10">
    <source>
        <dbReference type="ARBA" id="ARBA00023012"/>
    </source>
</evidence>
<dbReference type="PANTHER" id="PTHR24421:SF56">
    <property type="entry name" value="OXYGEN SENSOR HISTIDINE KINASE RESPONSE REGULATOR DOST"/>
    <property type="match status" value="1"/>
</dbReference>
<dbReference type="InterPro" id="IPR005467">
    <property type="entry name" value="His_kinase_dom"/>
</dbReference>
<keyword evidence="10" id="KW-0902">Two-component regulatory system</keyword>
<sequence>MTDAAPSTVAGWPQPSTPDRMTSLLDAVMGLGRGLELPEVLHGIVRAAVTLTGARYGALGIVDDGRSLSQFLPVGMDEETAARIGTYPCGQGILGELIHHPEPLRLTDLSQHPRSYGFPAHHPPMRTFLGVPVRVRDKVFGNLYLTEKQGGGDFDADDEAVLTTLSIAAGVAIDNARMYDESRRRERRLEALGDITRSLLSGTRATEVLHLIAERAMEVAGADSATVLLPSGDAGEAPAATGQVPPPPVAGTAPSGGCPVAHGAVPAGSPAPPGAAGPAPADLASGASSLTVDVAQGHGASRILGLTVPARGSLAGLAALTGSPVSTSDIRTDPRAHPFDATPAGEADGQDPAIGPVVAVPLQVGSGRQGALRLGRIAGRASFDDSDVELVSGFADQAAIALELARRRAESEELVVLHDRDRIARDLHDLAIQRLFATGMTLQSATRTIADRPEAAERVSRAVDDLDTTIRIIRSTIFDLRAADEPGHPGLRRRLAETTQTAARALGFRPALRIDGPVDTTVPDDLAEQLLAVAAEALSNAARHAAATRIDVTVTATDDALTLTVTDDGTGVDPAGPARHTGGLANMRHRAERHRGTFTLTESASGGTRVRWRVPLRV</sequence>
<keyword evidence="6" id="KW-0479">Metal-binding</keyword>
<keyword evidence="5 13" id="KW-0808">Transferase</keyword>
<accession>A0A380P5R0</accession>
<comment type="cofactor">
    <cofactor evidence="1">
        <name>Mg(2+)</name>
        <dbReference type="ChEBI" id="CHEBI:18420"/>
    </cofactor>
</comment>
<evidence type="ECO:0000256" key="8">
    <source>
        <dbReference type="ARBA" id="ARBA00022842"/>
    </source>
</evidence>
<dbReference type="SUPFAM" id="SSF55781">
    <property type="entry name" value="GAF domain-like"/>
    <property type="match status" value="2"/>
</dbReference>
<evidence type="ECO:0000313" key="14">
    <source>
        <dbReference type="Proteomes" id="UP000254150"/>
    </source>
</evidence>
<feature type="domain" description="Histidine kinase" evidence="12">
    <location>
        <begin position="529"/>
        <end position="618"/>
    </location>
</feature>
<dbReference type="EC" id="2.7.13.3" evidence="13"/>
<dbReference type="CDD" id="cd16917">
    <property type="entry name" value="HATPase_UhpB-NarQ-NarX-like"/>
    <property type="match status" value="1"/>
</dbReference>
<dbReference type="GO" id="GO:0070483">
    <property type="term" value="P:detection of hypoxia"/>
    <property type="evidence" value="ECO:0007669"/>
    <property type="project" value="UniProtKB-ARBA"/>
</dbReference>
<evidence type="ECO:0000259" key="12">
    <source>
        <dbReference type="PROSITE" id="PS50109"/>
    </source>
</evidence>
<dbReference type="GO" id="GO:0070025">
    <property type="term" value="F:carbon monoxide binding"/>
    <property type="evidence" value="ECO:0007669"/>
    <property type="project" value="UniProtKB-ARBA"/>
</dbReference>
<dbReference type="InterPro" id="IPR003594">
    <property type="entry name" value="HATPase_dom"/>
</dbReference>
<protein>
    <submittedName>
        <fullName evidence="13">Two-component system sensor histidine kinase</fullName>
        <ecNumber evidence="13">2.7.13.3</ecNumber>
    </submittedName>
</protein>
<evidence type="ECO:0000256" key="5">
    <source>
        <dbReference type="ARBA" id="ARBA00022679"/>
    </source>
</evidence>
<evidence type="ECO:0000256" key="4">
    <source>
        <dbReference type="ARBA" id="ARBA00022553"/>
    </source>
</evidence>
<dbReference type="AlphaFoldDB" id="A0A380P5R0"/>
<evidence type="ECO:0000256" key="2">
    <source>
        <dbReference type="ARBA" id="ARBA00001971"/>
    </source>
</evidence>
<dbReference type="Pfam" id="PF13185">
    <property type="entry name" value="GAF_2"/>
    <property type="match status" value="2"/>
</dbReference>
<dbReference type="SMART" id="SM00387">
    <property type="entry name" value="HATPase_c"/>
    <property type="match status" value="1"/>
</dbReference>
<keyword evidence="7 13" id="KW-0418">Kinase</keyword>
<dbReference type="GO" id="GO:0000155">
    <property type="term" value="F:phosphorelay sensor kinase activity"/>
    <property type="evidence" value="ECO:0007669"/>
    <property type="project" value="InterPro"/>
</dbReference>
<dbReference type="FunFam" id="3.30.450.40:FF:000052">
    <property type="entry name" value="Oxygen sensor histidine kinase response regulator DevS/DosS"/>
    <property type="match status" value="1"/>
</dbReference>
<comment type="cofactor">
    <cofactor evidence="2">
        <name>heme</name>
        <dbReference type="ChEBI" id="CHEBI:30413"/>
    </cofactor>
</comment>
<dbReference type="SMART" id="SM00065">
    <property type="entry name" value="GAF"/>
    <property type="match status" value="2"/>
</dbReference>
<dbReference type="Gene3D" id="3.30.450.40">
    <property type="match status" value="3"/>
</dbReference>
<evidence type="ECO:0000256" key="7">
    <source>
        <dbReference type="ARBA" id="ARBA00022777"/>
    </source>
</evidence>
<dbReference type="EMBL" id="UHID01000007">
    <property type="protein sequence ID" value="SUP59852.1"/>
    <property type="molecule type" value="Genomic_DNA"/>
</dbReference>
<gene>
    <name evidence="13" type="primary">devS</name>
    <name evidence="13" type="ORF">NCTC7807_03912</name>
</gene>
<evidence type="ECO:0000256" key="9">
    <source>
        <dbReference type="ARBA" id="ARBA00023004"/>
    </source>
</evidence>